<feature type="transmembrane region" description="Helical" evidence="6">
    <location>
        <begin position="395"/>
        <end position="422"/>
    </location>
</feature>
<feature type="transmembrane region" description="Helical" evidence="6">
    <location>
        <begin position="144"/>
        <end position="164"/>
    </location>
</feature>
<dbReference type="Proteomes" id="UP001139502">
    <property type="component" value="Unassembled WGS sequence"/>
</dbReference>
<dbReference type="AlphaFoldDB" id="A0A9X2HF66"/>
<feature type="transmembrane region" description="Helical" evidence="6">
    <location>
        <begin position="307"/>
        <end position="328"/>
    </location>
</feature>
<feature type="transmembrane region" description="Helical" evidence="6">
    <location>
        <begin position="55"/>
        <end position="80"/>
    </location>
</feature>
<dbReference type="NCBIfam" id="TIGR00784">
    <property type="entry name" value="citMHS"/>
    <property type="match status" value="1"/>
</dbReference>
<evidence type="ECO:0000313" key="9">
    <source>
        <dbReference type="Proteomes" id="UP001139502"/>
    </source>
</evidence>
<gene>
    <name evidence="8" type="ORF">NBM05_00700</name>
</gene>
<proteinExistence type="predicted"/>
<dbReference type="GO" id="GO:0005886">
    <property type="term" value="C:plasma membrane"/>
    <property type="evidence" value="ECO:0007669"/>
    <property type="project" value="TreeGrafter"/>
</dbReference>
<evidence type="ECO:0000256" key="1">
    <source>
        <dbReference type="ARBA" id="ARBA00004141"/>
    </source>
</evidence>
<keyword evidence="3 6" id="KW-0812">Transmembrane</keyword>
<feature type="transmembrane region" description="Helical" evidence="6">
    <location>
        <begin position="6"/>
        <end position="24"/>
    </location>
</feature>
<organism evidence="8 9">
    <name type="scientific">Rothia santali</name>
    <dbReference type="NCBI Taxonomy" id="2949643"/>
    <lineage>
        <taxon>Bacteria</taxon>
        <taxon>Bacillati</taxon>
        <taxon>Actinomycetota</taxon>
        <taxon>Actinomycetes</taxon>
        <taxon>Micrococcales</taxon>
        <taxon>Micrococcaceae</taxon>
        <taxon>Rothia</taxon>
    </lineage>
</organism>
<comment type="caution">
    <text evidence="8">The sequence shown here is derived from an EMBL/GenBank/DDBJ whole genome shotgun (WGS) entry which is preliminary data.</text>
</comment>
<evidence type="ECO:0000313" key="8">
    <source>
        <dbReference type="EMBL" id="MCP3424591.1"/>
    </source>
</evidence>
<evidence type="ECO:0000256" key="3">
    <source>
        <dbReference type="ARBA" id="ARBA00022692"/>
    </source>
</evidence>
<keyword evidence="4 6" id="KW-1133">Transmembrane helix</keyword>
<feature type="domain" description="Citrate transporter-like" evidence="7">
    <location>
        <begin position="22"/>
        <end position="401"/>
    </location>
</feature>
<dbReference type="InterPro" id="IPR004680">
    <property type="entry name" value="Cit_transptr-like_dom"/>
</dbReference>
<feature type="transmembrane region" description="Helical" evidence="6">
    <location>
        <begin position="254"/>
        <end position="272"/>
    </location>
</feature>
<evidence type="ECO:0000256" key="2">
    <source>
        <dbReference type="ARBA" id="ARBA00022448"/>
    </source>
</evidence>
<keyword evidence="5 6" id="KW-0472">Membrane</keyword>
<dbReference type="InterPro" id="IPR003474">
    <property type="entry name" value="Glcn_transporter"/>
</dbReference>
<evidence type="ECO:0000256" key="6">
    <source>
        <dbReference type="SAM" id="Phobius"/>
    </source>
</evidence>
<accession>A0A9X2HF66</accession>
<dbReference type="Pfam" id="PF03600">
    <property type="entry name" value="CitMHS"/>
    <property type="match status" value="1"/>
</dbReference>
<feature type="transmembrane region" description="Helical" evidence="6">
    <location>
        <begin position="92"/>
        <end position="114"/>
    </location>
</feature>
<feature type="transmembrane region" description="Helical" evidence="6">
    <location>
        <begin position="184"/>
        <end position="204"/>
    </location>
</feature>
<evidence type="ECO:0000256" key="5">
    <source>
        <dbReference type="ARBA" id="ARBA00023136"/>
    </source>
</evidence>
<name>A0A9X2HF66_9MICC</name>
<evidence type="ECO:0000259" key="7">
    <source>
        <dbReference type="Pfam" id="PF03600"/>
    </source>
</evidence>
<dbReference type="PANTHER" id="PTHR30354:SF26">
    <property type="entry name" value="TRANSPORTER, PUTATIVE-RELATED"/>
    <property type="match status" value="1"/>
</dbReference>
<dbReference type="InterPro" id="IPR014738">
    <property type="entry name" value="Citrate_transporter"/>
</dbReference>
<comment type="subcellular location">
    <subcellularLocation>
        <location evidence="1">Membrane</location>
        <topology evidence="1">Multi-pass membrane protein</topology>
    </subcellularLocation>
</comment>
<evidence type="ECO:0000256" key="4">
    <source>
        <dbReference type="ARBA" id="ARBA00022989"/>
    </source>
</evidence>
<feature type="transmembrane region" description="Helical" evidence="6">
    <location>
        <begin position="434"/>
        <end position="454"/>
    </location>
</feature>
<dbReference type="GO" id="GO:0015128">
    <property type="term" value="F:gluconate transmembrane transporter activity"/>
    <property type="evidence" value="ECO:0007669"/>
    <property type="project" value="InterPro"/>
</dbReference>
<protein>
    <submittedName>
        <fullName evidence="8">Citrate:proton symporter</fullName>
    </submittedName>
</protein>
<feature type="transmembrane region" description="Helical" evidence="6">
    <location>
        <begin position="120"/>
        <end position="137"/>
    </location>
</feature>
<dbReference type="GO" id="GO:0015137">
    <property type="term" value="F:citrate transmembrane transporter activity"/>
    <property type="evidence" value="ECO:0007669"/>
    <property type="project" value="InterPro"/>
</dbReference>
<sequence length="456" mass="48000">MSEPSTMLTIAGLGIIVVTVGLLIWGRVSPVVAMVLIPITGALVVGFGPGDVGDFFSSGLASVISVVVMFIFAIIFFGILSDAGLFDPVIRGLILLTRGRVILVTVGTVLIGAIAHLDGAGATTFLLTVPALLPLYRALNMSRYLLLLLICLSASIMNMVPWGGPLIRAAAATGTEPIQLYQPLIPLQGIGLGLLILLAAALGVRETRRIRVGVAAGRLQPVGDVDIRTIADDFSQRQVEDRAHLKRDLNGGRVVYWLNVVLALAVVATMLADILPPELAFVIGVAIALPLNFGNAKKQMERVKAHAPNALMMAAVIIAAAVFLGVLNDSGMLESVALSLLEVIPEGLGQYLHLVVGFLGVPMDMLTSTDAYYFSVLPLVDATAGGFGVDTASTAYALIVGNIIGTFVSPFAPAMWLALGLAEANIGQHIRYSFLIMWGFSIVLLLCAVLMGIIQV</sequence>
<dbReference type="EMBL" id="JANAFB010000001">
    <property type="protein sequence ID" value="MCP3424591.1"/>
    <property type="molecule type" value="Genomic_DNA"/>
</dbReference>
<reference evidence="8" key="1">
    <citation type="submission" date="2022-06" db="EMBL/GenBank/DDBJ databases">
        <title>Rothia sp. isolated from sandalwood seedling.</title>
        <authorList>
            <person name="Tuikhar N."/>
            <person name="Kirdat K."/>
            <person name="Thorat V."/>
            <person name="Swetha P."/>
            <person name="Padma S."/>
            <person name="Sundararaj R."/>
            <person name="Yadav A."/>
        </authorList>
    </citation>
    <scope>NUCLEOTIDE SEQUENCE</scope>
    <source>
        <strain evidence="8">AR01</strain>
    </source>
</reference>
<keyword evidence="2" id="KW-0813">Transport</keyword>
<dbReference type="RefSeq" id="WP_254164269.1">
    <property type="nucleotide sequence ID" value="NZ_JANAFB010000001.1"/>
</dbReference>
<feature type="transmembrane region" description="Helical" evidence="6">
    <location>
        <begin position="31"/>
        <end position="49"/>
    </location>
</feature>
<keyword evidence="9" id="KW-1185">Reference proteome</keyword>
<feature type="transmembrane region" description="Helical" evidence="6">
    <location>
        <begin position="278"/>
        <end position="295"/>
    </location>
</feature>
<dbReference type="PANTHER" id="PTHR30354">
    <property type="entry name" value="GNT FAMILY GLUCONATE TRANSPORTER"/>
    <property type="match status" value="1"/>
</dbReference>